<dbReference type="Proteomes" id="UP000292564">
    <property type="component" value="Unassembled WGS sequence"/>
</dbReference>
<protein>
    <submittedName>
        <fullName evidence="5">Short-subunit dehydrogenase</fullName>
    </submittedName>
</protein>
<dbReference type="InterPro" id="IPR020904">
    <property type="entry name" value="Sc_DH/Rdtase_CS"/>
</dbReference>
<dbReference type="RefSeq" id="WP_130512314.1">
    <property type="nucleotide sequence ID" value="NZ_SHKY01000001.1"/>
</dbReference>
<dbReference type="PRINTS" id="PR00081">
    <property type="entry name" value="GDHRDH"/>
</dbReference>
<evidence type="ECO:0000313" key="6">
    <source>
        <dbReference type="Proteomes" id="UP000292564"/>
    </source>
</evidence>
<evidence type="ECO:0000313" key="5">
    <source>
        <dbReference type="EMBL" id="RZU53868.1"/>
    </source>
</evidence>
<gene>
    <name evidence="5" type="ORF">EV385_5802</name>
</gene>
<dbReference type="SMART" id="SM00822">
    <property type="entry name" value="PKS_KR"/>
    <property type="match status" value="1"/>
</dbReference>
<organism evidence="5 6">
    <name type="scientific">Krasilnikovia cinnamomea</name>
    <dbReference type="NCBI Taxonomy" id="349313"/>
    <lineage>
        <taxon>Bacteria</taxon>
        <taxon>Bacillati</taxon>
        <taxon>Actinomycetota</taxon>
        <taxon>Actinomycetes</taxon>
        <taxon>Micromonosporales</taxon>
        <taxon>Micromonosporaceae</taxon>
        <taxon>Krasilnikovia</taxon>
    </lineage>
</organism>
<dbReference type="AlphaFoldDB" id="A0A4Q7ZRT5"/>
<dbReference type="PANTHER" id="PTHR44196">
    <property type="entry name" value="DEHYDROGENASE/REDUCTASE SDR FAMILY MEMBER 7B"/>
    <property type="match status" value="1"/>
</dbReference>
<dbReference type="InterPro" id="IPR002347">
    <property type="entry name" value="SDR_fam"/>
</dbReference>
<proteinExistence type="inferred from homology"/>
<dbReference type="EMBL" id="SHKY01000001">
    <property type="protein sequence ID" value="RZU53868.1"/>
    <property type="molecule type" value="Genomic_DNA"/>
</dbReference>
<feature type="domain" description="Ketoreductase" evidence="4">
    <location>
        <begin position="36"/>
        <end position="220"/>
    </location>
</feature>
<dbReference type="InterPro" id="IPR057326">
    <property type="entry name" value="KR_dom"/>
</dbReference>
<reference evidence="5 6" key="1">
    <citation type="submission" date="2019-02" db="EMBL/GenBank/DDBJ databases">
        <title>Sequencing the genomes of 1000 actinobacteria strains.</title>
        <authorList>
            <person name="Klenk H.-P."/>
        </authorList>
    </citation>
    <scope>NUCLEOTIDE SEQUENCE [LARGE SCALE GENOMIC DNA]</scope>
    <source>
        <strain evidence="5 6">DSM 45162</strain>
    </source>
</reference>
<comment type="caution">
    <text evidence="5">The sequence shown here is derived from an EMBL/GenBank/DDBJ whole genome shotgun (WGS) entry which is preliminary data.</text>
</comment>
<dbReference type="InterPro" id="IPR036291">
    <property type="entry name" value="NAD(P)-bd_dom_sf"/>
</dbReference>
<comment type="similarity">
    <text evidence="1 3">Belongs to the short-chain dehydrogenases/reductases (SDR) family.</text>
</comment>
<dbReference type="GO" id="GO:0016491">
    <property type="term" value="F:oxidoreductase activity"/>
    <property type="evidence" value="ECO:0007669"/>
    <property type="project" value="UniProtKB-KW"/>
</dbReference>
<dbReference type="SUPFAM" id="SSF51735">
    <property type="entry name" value="NAD(P)-binding Rossmann-fold domains"/>
    <property type="match status" value="1"/>
</dbReference>
<evidence type="ECO:0000256" key="1">
    <source>
        <dbReference type="ARBA" id="ARBA00006484"/>
    </source>
</evidence>
<keyword evidence="2" id="KW-0560">Oxidoreductase</keyword>
<dbReference type="OrthoDB" id="3178062at2"/>
<accession>A0A4Q7ZRT5</accession>
<dbReference type="PROSITE" id="PS00061">
    <property type="entry name" value="ADH_SHORT"/>
    <property type="match status" value="1"/>
</dbReference>
<evidence type="ECO:0000256" key="2">
    <source>
        <dbReference type="ARBA" id="ARBA00023002"/>
    </source>
</evidence>
<dbReference type="PANTHER" id="PTHR44196:SF1">
    <property type="entry name" value="DEHYDROGENASE_REDUCTASE SDR FAMILY MEMBER 7B"/>
    <property type="match status" value="1"/>
</dbReference>
<keyword evidence="6" id="KW-1185">Reference proteome</keyword>
<dbReference type="Pfam" id="PF00106">
    <property type="entry name" value="adh_short"/>
    <property type="match status" value="1"/>
</dbReference>
<evidence type="ECO:0000259" key="4">
    <source>
        <dbReference type="SMART" id="SM00822"/>
    </source>
</evidence>
<dbReference type="Gene3D" id="3.40.50.720">
    <property type="entry name" value="NAD(P)-binding Rossmann-like Domain"/>
    <property type="match status" value="1"/>
</dbReference>
<dbReference type="GO" id="GO:0016020">
    <property type="term" value="C:membrane"/>
    <property type="evidence" value="ECO:0007669"/>
    <property type="project" value="TreeGrafter"/>
</dbReference>
<evidence type="ECO:0000256" key="3">
    <source>
        <dbReference type="RuleBase" id="RU000363"/>
    </source>
</evidence>
<sequence length="343" mass="35604">MRTGTWATLAAGAAGAVIVRRAVAARALARRGAADRVALVTGASRGLGFAIAADLAARGFRLAICAREPAELAVAQAELAARGAEVLALRCDVADRAQVDDLVRAVIERFGRLDVVVNNAGIIEVGPLAAMTVEDFADTHAVMFWGMLYPTIAALPHLRERGRARIINITSIGGRISAPHLLPYNCAKFAAVGFSEGLRAELSGSGVTVTTVVPGLMRTGSHLRAQFKGRANSEYAWFALAASLPLLSMGAERAARRIVDAGLAGRAELVLTPAAKLGTRVHGLFPATTVRVLGWVNRLLPAAPGPAGPAVAGSVAAARLDSGLLEAATTMGRSAAQRLHQHT</sequence>
<name>A0A4Q7ZRT5_9ACTN</name>
<dbReference type="PRINTS" id="PR00080">
    <property type="entry name" value="SDRFAMILY"/>
</dbReference>